<name>A0ABY6LLL2_9ARAC</name>
<reference evidence="11 12" key="1">
    <citation type="submission" date="2022-01" db="EMBL/GenBank/DDBJ databases">
        <title>A chromosomal length assembly of Cordylochernes scorpioides.</title>
        <authorList>
            <person name="Zeh D."/>
            <person name="Zeh J."/>
        </authorList>
    </citation>
    <scope>NUCLEOTIDE SEQUENCE [LARGE SCALE GENOMIC DNA]</scope>
    <source>
        <strain evidence="11">IN4F17</strain>
        <tissue evidence="11">Whole Body</tissue>
    </source>
</reference>
<feature type="region of interest" description="Disordered" evidence="9">
    <location>
        <begin position="344"/>
        <end position="367"/>
    </location>
</feature>
<comment type="similarity">
    <text evidence="1">Belongs to the protein kinase superfamily. CMGC Ser/Thr protein kinase family. CDC2/CDKX subfamily.</text>
</comment>
<dbReference type="PANTHER" id="PTHR24056">
    <property type="entry name" value="CELL DIVISION PROTEIN KINASE"/>
    <property type="match status" value="1"/>
</dbReference>
<dbReference type="Gene3D" id="1.10.510.10">
    <property type="entry name" value="Transferase(Phosphotransferase) domain 1"/>
    <property type="match status" value="1"/>
</dbReference>
<evidence type="ECO:0000256" key="5">
    <source>
        <dbReference type="ARBA" id="ARBA00022777"/>
    </source>
</evidence>
<dbReference type="PROSITE" id="PS00108">
    <property type="entry name" value="PROTEIN_KINASE_ST"/>
    <property type="match status" value="1"/>
</dbReference>
<evidence type="ECO:0000256" key="4">
    <source>
        <dbReference type="ARBA" id="ARBA00022741"/>
    </source>
</evidence>
<feature type="compositionally biased region" description="Polar residues" evidence="9">
    <location>
        <begin position="351"/>
        <end position="361"/>
    </location>
</feature>
<dbReference type="InterPro" id="IPR000719">
    <property type="entry name" value="Prot_kinase_dom"/>
</dbReference>
<dbReference type="SUPFAM" id="SSF56112">
    <property type="entry name" value="Protein kinase-like (PK-like)"/>
    <property type="match status" value="1"/>
</dbReference>
<dbReference type="PROSITE" id="PS00107">
    <property type="entry name" value="PROTEIN_KINASE_ATP"/>
    <property type="match status" value="1"/>
</dbReference>
<evidence type="ECO:0000256" key="8">
    <source>
        <dbReference type="RuleBase" id="RU000304"/>
    </source>
</evidence>
<dbReference type="InterPro" id="IPR044093">
    <property type="entry name" value="STKc_CDK10"/>
</dbReference>
<evidence type="ECO:0000256" key="9">
    <source>
        <dbReference type="SAM" id="MobiDB-lite"/>
    </source>
</evidence>
<evidence type="ECO:0000313" key="12">
    <source>
        <dbReference type="Proteomes" id="UP001235939"/>
    </source>
</evidence>
<sequence>MTESGSKTKDRNFYERKPDGITLTSFSTRKKIFLPSNQLHGNCRKIEEFHNKKCIGEGTYGIVYQALDKKNNVIVALKKIRMRREKDGMPVSALREITLLQNLKHPNIVNMTEVVAGAGITDIFIVMEYCEHDLATLLDSKERTPFTESHIKCIMLQVLTGLDYLHSNFIVHRDLKVSNLLLTDKGVVKIADFGLARKYSIPEKPMTPRVVTLWYRAPELLLQSAIHTTAIDIWAAGCVLGELLLHKPLFPGKSELHQLDLVINMMGTPSEAIWKGFNQLPGVANFNLKHQPYNNLKHTFGFLSEAGVFLLNTMLVYDPRTRATASSCLESSYFKQAPKPCDPAMMPSFPPSRSKTPSTSDKVVCLS</sequence>
<keyword evidence="3" id="KW-0808">Transferase</keyword>
<dbReference type="InterPro" id="IPR008271">
    <property type="entry name" value="Ser/Thr_kinase_AS"/>
</dbReference>
<dbReference type="Pfam" id="PF00069">
    <property type="entry name" value="Pkinase"/>
    <property type="match status" value="1"/>
</dbReference>
<keyword evidence="2 8" id="KW-0723">Serine/threonine-protein kinase</keyword>
<keyword evidence="6 7" id="KW-0067">ATP-binding</keyword>
<evidence type="ECO:0000256" key="1">
    <source>
        <dbReference type="ARBA" id="ARBA00006485"/>
    </source>
</evidence>
<dbReference type="PROSITE" id="PS50011">
    <property type="entry name" value="PROTEIN_KINASE_DOM"/>
    <property type="match status" value="1"/>
</dbReference>
<dbReference type="Gene3D" id="3.30.200.20">
    <property type="entry name" value="Phosphorylase Kinase, domain 1"/>
    <property type="match status" value="1"/>
</dbReference>
<evidence type="ECO:0000259" key="10">
    <source>
        <dbReference type="PROSITE" id="PS50011"/>
    </source>
</evidence>
<keyword evidence="12" id="KW-1185">Reference proteome</keyword>
<protein>
    <submittedName>
        <fullName evidence="11">CDK10</fullName>
    </submittedName>
</protein>
<keyword evidence="5" id="KW-0418">Kinase</keyword>
<dbReference type="InterPro" id="IPR011009">
    <property type="entry name" value="Kinase-like_dom_sf"/>
</dbReference>
<proteinExistence type="inferred from homology"/>
<organism evidence="11 12">
    <name type="scientific">Cordylochernes scorpioides</name>
    <dbReference type="NCBI Taxonomy" id="51811"/>
    <lineage>
        <taxon>Eukaryota</taxon>
        <taxon>Metazoa</taxon>
        <taxon>Ecdysozoa</taxon>
        <taxon>Arthropoda</taxon>
        <taxon>Chelicerata</taxon>
        <taxon>Arachnida</taxon>
        <taxon>Pseudoscorpiones</taxon>
        <taxon>Cheliferoidea</taxon>
        <taxon>Chernetidae</taxon>
        <taxon>Cordylochernes</taxon>
    </lineage>
</organism>
<evidence type="ECO:0000313" key="11">
    <source>
        <dbReference type="EMBL" id="UYV81181.1"/>
    </source>
</evidence>
<evidence type="ECO:0000256" key="7">
    <source>
        <dbReference type="PROSITE-ProRule" id="PRU10141"/>
    </source>
</evidence>
<dbReference type="CDD" id="cd07845">
    <property type="entry name" value="STKc_CDK10"/>
    <property type="match status" value="1"/>
</dbReference>
<gene>
    <name evidence="11" type="ORF">LAZ67_20000244</name>
</gene>
<dbReference type="SMART" id="SM00220">
    <property type="entry name" value="S_TKc"/>
    <property type="match status" value="1"/>
</dbReference>
<feature type="domain" description="Protein kinase" evidence="10">
    <location>
        <begin position="49"/>
        <end position="334"/>
    </location>
</feature>
<dbReference type="PANTHER" id="PTHR24056:SF508">
    <property type="entry name" value="CYCLIN-DEPENDENT KINASE 10"/>
    <property type="match status" value="1"/>
</dbReference>
<evidence type="ECO:0000256" key="2">
    <source>
        <dbReference type="ARBA" id="ARBA00022527"/>
    </source>
</evidence>
<dbReference type="InterPro" id="IPR017441">
    <property type="entry name" value="Protein_kinase_ATP_BS"/>
</dbReference>
<accession>A0ABY6LLL2</accession>
<keyword evidence="4 7" id="KW-0547">Nucleotide-binding</keyword>
<evidence type="ECO:0000256" key="3">
    <source>
        <dbReference type="ARBA" id="ARBA00022679"/>
    </source>
</evidence>
<dbReference type="EMBL" id="CP092882">
    <property type="protein sequence ID" value="UYV81181.1"/>
    <property type="molecule type" value="Genomic_DNA"/>
</dbReference>
<feature type="binding site" evidence="7">
    <location>
        <position position="78"/>
    </location>
    <ligand>
        <name>ATP</name>
        <dbReference type="ChEBI" id="CHEBI:30616"/>
    </ligand>
</feature>
<dbReference type="Proteomes" id="UP001235939">
    <property type="component" value="Chromosome 20"/>
</dbReference>
<dbReference type="InterPro" id="IPR050108">
    <property type="entry name" value="CDK"/>
</dbReference>
<evidence type="ECO:0000256" key="6">
    <source>
        <dbReference type="ARBA" id="ARBA00022840"/>
    </source>
</evidence>